<organism evidence="1 2">
    <name type="scientific">Patella caerulea</name>
    <name type="common">Rayed Mediterranean limpet</name>
    <dbReference type="NCBI Taxonomy" id="87958"/>
    <lineage>
        <taxon>Eukaryota</taxon>
        <taxon>Metazoa</taxon>
        <taxon>Spiralia</taxon>
        <taxon>Lophotrochozoa</taxon>
        <taxon>Mollusca</taxon>
        <taxon>Gastropoda</taxon>
        <taxon>Patellogastropoda</taxon>
        <taxon>Patelloidea</taxon>
        <taxon>Patellidae</taxon>
        <taxon>Patella</taxon>
    </lineage>
</organism>
<keyword evidence="2" id="KW-1185">Reference proteome</keyword>
<accession>A0AAN8JNE5</accession>
<evidence type="ECO:0000313" key="2">
    <source>
        <dbReference type="Proteomes" id="UP001347796"/>
    </source>
</evidence>
<dbReference type="AlphaFoldDB" id="A0AAN8JNE5"/>
<proteinExistence type="predicted"/>
<dbReference type="SUPFAM" id="SSF52833">
    <property type="entry name" value="Thioredoxin-like"/>
    <property type="match status" value="1"/>
</dbReference>
<dbReference type="Pfam" id="PF13911">
    <property type="entry name" value="AhpC-TSA_2"/>
    <property type="match status" value="1"/>
</dbReference>
<reference evidence="1 2" key="1">
    <citation type="submission" date="2024-01" db="EMBL/GenBank/DDBJ databases">
        <title>The genome of the rayed Mediterranean limpet Patella caerulea (Linnaeus, 1758).</title>
        <authorList>
            <person name="Anh-Thu Weber A."/>
            <person name="Halstead-Nussloch G."/>
        </authorList>
    </citation>
    <scope>NUCLEOTIDE SEQUENCE [LARGE SCALE GENOMIC DNA]</scope>
    <source>
        <strain evidence="1">AATW-2023a</strain>
        <tissue evidence="1">Whole specimen</tissue>
    </source>
</reference>
<dbReference type="EMBL" id="JAZGQO010000008">
    <property type="protein sequence ID" value="KAK6179391.1"/>
    <property type="molecule type" value="Genomic_DNA"/>
</dbReference>
<comment type="caution">
    <text evidence="1">The sequence shown here is derived from an EMBL/GenBank/DDBJ whole genome shotgun (WGS) entry which is preliminary data.</text>
</comment>
<dbReference type="InterPro" id="IPR032801">
    <property type="entry name" value="PXL2A/B/C"/>
</dbReference>
<dbReference type="Proteomes" id="UP001347796">
    <property type="component" value="Unassembled WGS sequence"/>
</dbReference>
<evidence type="ECO:0008006" key="3">
    <source>
        <dbReference type="Google" id="ProtNLM"/>
    </source>
</evidence>
<dbReference type="InterPro" id="IPR036249">
    <property type="entry name" value="Thioredoxin-like_sf"/>
</dbReference>
<gene>
    <name evidence="1" type="ORF">SNE40_011763</name>
</gene>
<protein>
    <recommendedName>
        <fullName evidence="3">Peroxiredoxin-like 2C</fullName>
    </recommendedName>
</protein>
<evidence type="ECO:0000313" key="1">
    <source>
        <dbReference type="EMBL" id="KAK6179391.1"/>
    </source>
</evidence>
<sequence>MSESTILEKDNQDIKDVKENIKISRGPRQELEDVDLAKVADMSVYDENGNKIRFGDIYKKQKTIIVFTRHFLCFICKEYVEDLALIPLEYLQAADVRLVVIGPAPHKFIKSFREVTGYNYTLYCDPDREIYKAFGLSEKLSAGSLTGSKHIKSGFIMGVLRSTWRAMKVREYQGDIKQQGGAFILGPGDELQFSHIDQSSTDHIAINDLLHEAGVQPVSFPNDPRVLQI</sequence>
<dbReference type="PANTHER" id="PTHR28630:SF3">
    <property type="entry name" value="PEROXIREDOXIN-LIKE 2C"/>
    <property type="match status" value="1"/>
</dbReference>
<name>A0AAN8JNE5_PATCE</name>
<dbReference type="Gene3D" id="3.40.30.10">
    <property type="entry name" value="Glutaredoxin"/>
    <property type="match status" value="1"/>
</dbReference>
<dbReference type="PANTHER" id="PTHR28630">
    <property type="match status" value="1"/>
</dbReference>
<dbReference type="CDD" id="cd02970">
    <property type="entry name" value="PRX_like2"/>
    <property type="match status" value="1"/>
</dbReference>